<keyword evidence="1" id="KW-0378">Hydrolase</keyword>
<gene>
    <name evidence="3" type="ORF">A5640_02170</name>
</gene>
<evidence type="ECO:0000313" key="4">
    <source>
        <dbReference type="Proteomes" id="UP000093925"/>
    </source>
</evidence>
<dbReference type="RefSeq" id="WP_065137773.1">
    <property type="nucleotide sequence ID" value="NZ_LZLM01000002.1"/>
</dbReference>
<organism evidence="3 4">
    <name type="scientific">Mycobacterium asiaticum</name>
    <dbReference type="NCBI Taxonomy" id="1790"/>
    <lineage>
        <taxon>Bacteria</taxon>
        <taxon>Bacillati</taxon>
        <taxon>Actinomycetota</taxon>
        <taxon>Actinomycetes</taxon>
        <taxon>Mycobacteriales</taxon>
        <taxon>Mycobacteriaceae</taxon>
        <taxon>Mycobacterium</taxon>
    </lineage>
</organism>
<dbReference type="Gene3D" id="3.40.50.1820">
    <property type="entry name" value="alpha/beta hydrolase"/>
    <property type="match status" value="1"/>
</dbReference>
<evidence type="ECO:0000256" key="1">
    <source>
        <dbReference type="ARBA" id="ARBA00022801"/>
    </source>
</evidence>
<dbReference type="PANTHER" id="PTHR48081:SF13">
    <property type="entry name" value="ALPHA_BETA HYDROLASE"/>
    <property type="match status" value="1"/>
</dbReference>
<evidence type="ECO:0000313" key="3">
    <source>
        <dbReference type="EMBL" id="OBJ90917.1"/>
    </source>
</evidence>
<dbReference type="EMBL" id="LZLM01000002">
    <property type="protein sequence ID" value="OBJ90917.1"/>
    <property type="molecule type" value="Genomic_DNA"/>
</dbReference>
<name>A0A1A3L0A7_MYCAS</name>
<protein>
    <recommendedName>
        <fullName evidence="2">BD-FAE-like domain-containing protein</fullName>
    </recommendedName>
</protein>
<dbReference type="InterPro" id="IPR049492">
    <property type="entry name" value="BD-FAE-like_dom"/>
</dbReference>
<dbReference type="SUPFAM" id="SSF53474">
    <property type="entry name" value="alpha/beta-Hydrolases"/>
    <property type="match status" value="1"/>
</dbReference>
<dbReference type="InterPro" id="IPR050300">
    <property type="entry name" value="GDXG_lipolytic_enzyme"/>
</dbReference>
<reference evidence="3 4" key="1">
    <citation type="submission" date="2016-06" db="EMBL/GenBank/DDBJ databases">
        <authorList>
            <person name="Kjaerup R.B."/>
            <person name="Dalgaard T.S."/>
            <person name="Juul-Madsen H.R."/>
        </authorList>
    </citation>
    <scope>NUCLEOTIDE SEQUENCE [LARGE SCALE GENOMIC DNA]</scope>
    <source>
        <strain evidence="3 4">1276495.2</strain>
    </source>
</reference>
<dbReference type="AlphaFoldDB" id="A0A1A3L0A7"/>
<dbReference type="Pfam" id="PF20434">
    <property type="entry name" value="BD-FAE"/>
    <property type="match status" value="1"/>
</dbReference>
<comment type="caution">
    <text evidence="3">The sequence shown here is derived from an EMBL/GenBank/DDBJ whole genome shotgun (WGS) entry which is preliminary data.</text>
</comment>
<accession>A0A1A3L0A7</accession>
<dbReference type="Proteomes" id="UP000093925">
    <property type="component" value="Unassembled WGS sequence"/>
</dbReference>
<dbReference type="InterPro" id="IPR029058">
    <property type="entry name" value="AB_hydrolase_fold"/>
</dbReference>
<dbReference type="GO" id="GO:0016787">
    <property type="term" value="F:hydrolase activity"/>
    <property type="evidence" value="ECO:0007669"/>
    <property type="project" value="UniProtKB-KW"/>
</dbReference>
<sequence>MSEVKALRDLSYATVDGVDLCLDLYLPAIADPVLVVYAHGGGFQFGDKSDAETNRLRGLATRGVAVASINYRHAPRYLFPAQLDDMKAAVRWLRANGGGYGLSTERIGVWGASAGGYLASMAALDADPSSAVQAAVIWFAPADLASSGARSPLERQIMFPPFEAAVLGLADVAGAPAASSVLVRAGGAVGGPPFLIAHGDRDRMVPPSESAALHDALGRAGVRSTLLSVAGAGHEDPAFDRPEMLALTAAWLDSVLR</sequence>
<evidence type="ECO:0000259" key="2">
    <source>
        <dbReference type="Pfam" id="PF20434"/>
    </source>
</evidence>
<dbReference type="PANTHER" id="PTHR48081">
    <property type="entry name" value="AB HYDROLASE SUPERFAMILY PROTEIN C4A8.06C"/>
    <property type="match status" value="1"/>
</dbReference>
<feature type="domain" description="BD-FAE-like" evidence="2">
    <location>
        <begin position="22"/>
        <end position="217"/>
    </location>
</feature>
<proteinExistence type="predicted"/>